<evidence type="ECO:0000313" key="4">
    <source>
        <dbReference type="Proteomes" id="UP001230504"/>
    </source>
</evidence>
<evidence type="ECO:0000313" key="3">
    <source>
        <dbReference type="EMBL" id="KAK1570092.1"/>
    </source>
</evidence>
<dbReference type="AlphaFoldDB" id="A0AAD8UYU6"/>
<feature type="domain" description="PD-(D/E)XK nuclease-like" evidence="2">
    <location>
        <begin position="195"/>
        <end position="454"/>
    </location>
</feature>
<accession>A0AAD8UYU6</accession>
<organism evidence="3 4">
    <name type="scientific">Colletotrichum navitas</name>
    <dbReference type="NCBI Taxonomy" id="681940"/>
    <lineage>
        <taxon>Eukaryota</taxon>
        <taxon>Fungi</taxon>
        <taxon>Dikarya</taxon>
        <taxon>Ascomycota</taxon>
        <taxon>Pezizomycotina</taxon>
        <taxon>Sordariomycetes</taxon>
        <taxon>Hypocreomycetidae</taxon>
        <taxon>Glomerellales</taxon>
        <taxon>Glomerellaceae</taxon>
        <taxon>Colletotrichum</taxon>
        <taxon>Colletotrichum graminicola species complex</taxon>
    </lineage>
</organism>
<dbReference type="InterPro" id="IPR046797">
    <property type="entry name" value="PDDEXK_12"/>
</dbReference>
<evidence type="ECO:0000256" key="1">
    <source>
        <dbReference type="SAM" id="MobiDB-lite"/>
    </source>
</evidence>
<evidence type="ECO:0000259" key="2">
    <source>
        <dbReference type="Pfam" id="PF20516"/>
    </source>
</evidence>
<reference evidence="3" key="1">
    <citation type="submission" date="2021-06" db="EMBL/GenBank/DDBJ databases">
        <title>Comparative genomics, transcriptomics and evolutionary studies reveal genomic signatures of adaptation to plant cell wall in hemibiotrophic fungi.</title>
        <authorList>
            <consortium name="DOE Joint Genome Institute"/>
            <person name="Baroncelli R."/>
            <person name="Diaz J.F."/>
            <person name="Benocci T."/>
            <person name="Peng M."/>
            <person name="Battaglia E."/>
            <person name="Haridas S."/>
            <person name="Andreopoulos W."/>
            <person name="Labutti K."/>
            <person name="Pangilinan J."/>
            <person name="Floch G.L."/>
            <person name="Makela M.R."/>
            <person name="Henrissat B."/>
            <person name="Grigoriev I.V."/>
            <person name="Crouch J.A."/>
            <person name="De Vries R.P."/>
            <person name="Sukno S.A."/>
            <person name="Thon M.R."/>
        </authorList>
    </citation>
    <scope>NUCLEOTIDE SEQUENCE</scope>
    <source>
        <strain evidence="3">CBS 125086</strain>
    </source>
</reference>
<protein>
    <recommendedName>
        <fullName evidence="2">PD-(D/E)XK nuclease-like domain-containing protein</fullName>
    </recommendedName>
</protein>
<sequence>MLTRPVDISAWLSQIPNGDGANFDATDRPPNRHQVVNPGYRKRHRHPISPPVSDDLGSEIMAHDPPTPTAKRQKIGHTIEDVDATPKQGSIYQNSLPPPSSSSQLPSESSETPSDVSGRSSPTKKLAKMALDVNEPLETRPFTRPDSIPDGPLLSLFEKMEYLGCAEGLLPVKMESEFQDAARSGKIARMGRAAFDSSGKRDRLGPTPAIDDVLAIVREASHCQELQHTEHSWNCAVHFPLLRLAIHGCYARKNQLVDFDSCTHARPNKAYRHKSTWYPATMVDFAIVLRPRSVEDSRGPIVHAIDQLRRQLPGESINHTDHYPFLFDPIAVSIETKRPDNGEQKQALQTGSWQAAQWRFLHHLVEKRLLAMDPGREPGPELEEHCHKVLDKLGYLPAIFVRGHHWFFAATTRQGRSTTLWREVDLGTTRTALGVYSIIYAIQLLAQDTRDHFWPWFLDNVLGIPSV</sequence>
<dbReference type="Proteomes" id="UP001230504">
    <property type="component" value="Unassembled WGS sequence"/>
</dbReference>
<keyword evidence="4" id="KW-1185">Reference proteome</keyword>
<name>A0AAD8UYU6_9PEZI</name>
<dbReference type="GeneID" id="85441907"/>
<gene>
    <name evidence="3" type="ORF">LY79DRAFT_55168</name>
</gene>
<proteinExistence type="predicted"/>
<dbReference type="Pfam" id="PF20516">
    <property type="entry name" value="PDDEXK_12"/>
    <property type="match status" value="1"/>
</dbReference>
<comment type="caution">
    <text evidence="3">The sequence shown here is derived from an EMBL/GenBank/DDBJ whole genome shotgun (WGS) entry which is preliminary data.</text>
</comment>
<dbReference type="EMBL" id="JAHLJV010000113">
    <property type="protein sequence ID" value="KAK1570092.1"/>
    <property type="molecule type" value="Genomic_DNA"/>
</dbReference>
<feature type="compositionally biased region" description="Low complexity" evidence="1">
    <location>
        <begin position="101"/>
        <end position="114"/>
    </location>
</feature>
<feature type="region of interest" description="Disordered" evidence="1">
    <location>
        <begin position="16"/>
        <end position="125"/>
    </location>
</feature>
<dbReference type="RefSeq" id="XP_060408259.1">
    <property type="nucleotide sequence ID" value="XM_060557667.1"/>
</dbReference>